<dbReference type="PANTHER" id="PTHR48081">
    <property type="entry name" value="AB HYDROLASE SUPERFAMILY PROTEIN C4A8.06C"/>
    <property type="match status" value="1"/>
</dbReference>
<dbReference type="VEuPathDB" id="FungiDB:TRICI_002700"/>
<proteinExistence type="predicted"/>
<accession>A0A642V690</accession>
<keyword evidence="4" id="KW-1185">Reference proteome</keyword>
<name>A0A642V690_9ASCO</name>
<organism evidence="3 4">
    <name type="scientific">Trichomonascus ciferrii</name>
    <dbReference type="NCBI Taxonomy" id="44093"/>
    <lineage>
        <taxon>Eukaryota</taxon>
        <taxon>Fungi</taxon>
        <taxon>Dikarya</taxon>
        <taxon>Ascomycota</taxon>
        <taxon>Saccharomycotina</taxon>
        <taxon>Dipodascomycetes</taxon>
        <taxon>Dipodascales</taxon>
        <taxon>Trichomonascaceae</taxon>
        <taxon>Trichomonascus</taxon>
        <taxon>Trichomonascus ciferrii complex</taxon>
    </lineage>
</organism>
<dbReference type="InterPro" id="IPR029058">
    <property type="entry name" value="AB_hydrolase_fold"/>
</dbReference>
<sequence length="335" mass="37307">MGGKSRELDADLLPQFDKQFVAIYNKVLKKNPKMHEMSVGAAREAYELAQLAQGKPAKLKDVKDYTFRTEDGYKLTARVFTPLGDRPKEGWPTFVWYHGGGFVVGSINTDYTLCTKWAANANCIVISLDYRHAPEFVFPTAVDDAWAGFQWVHSRADKLGLDPNKVAIGGCSAGGNLAANVTHKIKESQLPPIVLQVLLVPSLDNSNGKQKYGTVEKLYNTTGLEIKDMVWFGAKYFPNPEMREHVKASPIKHEDFIGLPPAFILVAEMDMLSGEAIAYHEKLQKNGIQSQLKVYEGCPHTFIGFYGFMRKAKEAVKDMTDSLSATFYPAKTSKL</sequence>
<gene>
    <name evidence="3" type="ORF">TRICI_002700</name>
</gene>
<reference evidence="3" key="1">
    <citation type="journal article" date="2019" name="G3 (Bethesda)">
        <title>Genome Assemblies of Two Rare Opportunistic Yeast Pathogens: Diutina rugosa (syn. Candida rugosa) and Trichomonascus ciferrii (syn. Candida ciferrii).</title>
        <authorList>
            <person name="Mixao V."/>
            <person name="Saus E."/>
            <person name="Hansen A.P."/>
            <person name="Lass-Florl C."/>
            <person name="Gabaldon T."/>
        </authorList>
    </citation>
    <scope>NUCLEOTIDE SEQUENCE</scope>
    <source>
        <strain evidence="3">CBS 4856</strain>
    </source>
</reference>
<evidence type="ECO:0000259" key="2">
    <source>
        <dbReference type="Pfam" id="PF07859"/>
    </source>
</evidence>
<evidence type="ECO:0000313" key="3">
    <source>
        <dbReference type="EMBL" id="KAA8915155.1"/>
    </source>
</evidence>
<protein>
    <recommendedName>
        <fullName evidence="2">Alpha/beta hydrolase fold-3 domain-containing protein</fullName>
    </recommendedName>
</protein>
<keyword evidence="1" id="KW-0378">Hydrolase</keyword>
<dbReference type="OrthoDB" id="408631at2759"/>
<evidence type="ECO:0000313" key="4">
    <source>
        <dbReference type="Proteomes" id="UP000761534"/>
    </source>
</evidence>
<dbReference type="Pfam" id="PF07859">
    <property type="entry name" value="Abhydrolase_3"/>
    <property type="match status" value="1"/>
</dbReference>
<dbReference type="AlphaFoldDB" id="A0A642V690"/>
<dbReference type="SUPFAM" id="SSF53474">
    <property type="entry name" value="alpha/beta-Hydrolases"/>
    <property type="match status" value="1"/>
</dbReference>
<dbReference type="Gene3D" id="3.40.50.1820">
    <property type="entry name" value="alpha/beta hydrolase"/>
    <property type="match status" value="1"/>
</dbReference>
<dbReference type="GO" id="GO:0016787">
    <property type="term" value="F:hydrolase activity"/>
    <property type="evidence" value="ECO:0007669"/>
    <property type="project" value="UniProtKB-KW"/>
</dbReference>
<feature type="domain" description="Alpha/beta hydrolase fold-3" evidence="2">
    <location>
        <begin position="94"/>
        <end position="303"/>
    </location>
</feature>
<comment type="caution">
    <text evidence="3">The sequence shown here is derived from an EMBL/GenBank/DDBJ whole genome shotgun (WGS) entry which is preliminary data.</text>
</comment>
<dbReference type="InterPro" id="IPR013094">
    <property type="entry name" value="AB_hydrolase_3"/>
</dbReference>
<evidence type="ECO:0000256" key="1">
    <source>
        <dbReference type="ARBA" id="ARBA00022801"/>
    </source>
</evidence>
<dbReference type="EMBL" id="SWFS01000182">
    <property type="protein sequence ID" value="KAA8915155.1"/>
    <property type="molecule type" value="Genomic_DNA"/>
</dbReference>
<dbReference type="PANTHER" id="PTHR48081:SF8">
    <property type="entry name" value="ALPHA_BETA HYDROLASE FOLD-3 DOMAIN-CONTAINING PROTEIN-RELATED"/>
    <property type="match status" value="1"/>
</dbReference>
<dbReference type="InterPro" id="IPR050300">
    <property type="entry name" value="GDXG_lipolytic_enzyme"/>
</dbReference>
<dbReference type="Proteomes" id="UP000761534">
    <property type="component" value="Unassembled WGS sequence"/>
</dbReference>